<sequence>MSERVPHHDHVLPVTPRKSLTLLSLRDTDGDRRSMSKCKLHVSGPIKRFLCTSLIHK</sequence>
<name>A0AAJ0MT20_9PEZI</name>
<organism evidence="1 2">
    <name type="scientific">Neurospora hispaniola</name>
    <dbReference type="NCBI Taxonomy" id="588809"/>
    <lineage>
        <taxon>Eukaryota</taxon>
        <taxon>Fungi</taxon>
        <taxon>Dikarya</taxon>
        <taxon>Ascomycota</taxon>
        <taxon>Pezizomycotina</taxon>
        <taxon>Sordariomycetes</taxon>
        <taxon>Sordariomycetidae</taxon>
        <taxon>Sordariales</taxon>
        <taxon>Sordariaceae</taxon>
        <taxon>Neurospora</taxon>
    </lineage>
</organism>
<dbReference type="GeneID" id="87874670"/>
<evidence type="ECO:0000313" key="2">
    <source>
        <dbReference type="Proteomes" id="UP001285908"/>
    </source>
</evidence>
<proteinExistence type="predicted"/>
<gene>
    <name evidence="1" type="ORF">B0T23DRAFT_377811</name>
</gene>
<dbReference type="RefSeq" id="XP_062694365.1">
    <property type="nucleotide sequence ID" value="XM_062837048.1"/>
</dbReference>
<dbReference type="EMBL" id="JAULSX010000003">
    <property type="protein sequence ID" value="KAK3494936.1"/>
    <property type="molecule type" value="Genomic_DNA"/>
</dbReference>
<dbReference type="Proteomes" id="UP001285908">
    <property type="component" value="Unassembled WGS sequence"/>
</dbReference>
<dbReference type="AlphaFoldDB" id="A0AAJ0MT20"/>
<evidence type="ECO:0000313" key="1">
    <source>
        <dbReference type="EMBL" id="KAK3494936.1"/>
    </source>
</evidence>
<keyword evidence="2" id="KW-1185">Reference proteome</keyword>
<reference evidence="1 2" key="1">
    <citation type="journal article" date="2023" name="Mol. Phylogenet. Evol.">
        <title>Genome-scale phylogeny and comparative genomics of the fungal order Sordariales.</title>
        <authorList>
            <person name="Hensen N."/>
            <person name="Bonometti L."/>
            <person name="Westerberg I."/>
            <person name="Brannstrom I.O."/>
            <person name="Guillou S."/>
            <person name="Cros-Aarteil S."/>
            <person name="Calhoun S."/>
            <person name="Haridas S."/>
            <person name="Kuo A."/>
            <person name="Mondo S."/>
            <person name="Pangilinan J."/>
            <person name="Riley R."/>
            <person name="LaButti K."/>
            <person name="Andreopoulos B."/>
            <person name="Lipzen A."/>
            <person name="Chen C."/>
            <person name="Yan M."/>
            <person name="Daum C."/>
            <person name="Ng V."/>
            <person name="Clum A."/>
            <person name="Steindorff A."/>
            <person name="Ohm R.A."/>
            <person name="Martin F."/>
            <person name="Silar P."/>
            <person name="Natvig D.O."/>
            <person name="Lalanne C."/>
            <person name="Gautier V."/>
            <person name="Ament-Velasquez S.L."/>
            <person name="Kruys A."/>
            <person name="Hutchinson M.I."/>
            <person name="Powell A.J."/>
            <person name="Barry K."/>
            <person name="Miller A.N."/>
            <person name="Grigoriev I.V."/>
            <person name="Debuchy R."/>
            <person name="Gladieux P."/>
            <person name="Hiltunen Thoren M."/>
            <person name="Johannesson H."/>
        </authorList>
    </citation>
    <scope>NUCLEOTIDE SEQUENCE [LARGE SCALE GENOMIC DNA]</scope>
    <source>
        <strain evidence="1 2">FGSC 10403</strain>
    </source>
</reference>
<comment type="caution">
    <text evidence="1">The sequence shown here is derived from an EMBL/GenBank/DDBJ whole genome shotgun (WGS) entry which is preliminary data.</text>
</comment>
<protein>
    <submittedName>
        <fullName evidence="1">Uncharacterized protein</fullName>
    </submittedName>
</protein>
<accession>A0AAJ0MT20</accession>